<feature type="region of interest" description="Disordered" evidence="1">
    <location>
        <begin position="226"/>
        <end position="247"/>
    </location>
</feature>
<dbReference type="Proteomes" id="UP000494260">
    <property type="component" value="Unassembled WGS sequence"/>
</dbReference>
<organism evidence="2 3">
    <name type="scientific">Burkholderia lata (strain ATCC 17760 / DSM 23089 / LMG 22485 / NCIMB 9086 / R18194 / 383)</name>
    <dbReference type="NCBI Taxonomy" id="482957"/>
    <lineage>
        <taxon>Bacteria</taxon>
        <taxon>Pseudomonadati</taxon>
        <taxon>Pseudomonadota</taxon>
        <taxon>Betaproteobacteria</taxon>
        <taxon>Burkholderiales</taxon>
        <taxon>Burkholderiaceae</taxon>
        <taxon>Burkholderia</taxon>
        <taxon>Burkholderia cepacia complex</taxon>
    </lineage>
</organism>
<feature type="compositionally biased region" description="Basic and acidic residues" evidence="1">
    <location>
        <begin position="168"/>
        <end position="186"/>
    </location>
</feature>
<dbReference type="EMBL" id="CABVQH010000002">
    <property type="protein sequence ID" value="VWC55469.1"/>
    <property type="molecule type" value="Genomic_DNA"/>
</dbReference>
<gene>
    <name evidence="2" type="ORF">BLA18109_00764</name>
</gene>
<dbReference type="AlphaFoldDB" id="A0A6P2TGH0"/>
<evidence type="ECO:0000256" key="1">
    <source>
        <dbReference type="SAM" id="MobiDB-lite"/>
    </source>
</evidence>
<sequence>MPNASMRRRLSGAIRFGPVAPTSCTAHTRLRRATTRIARGRLTIRDPGRAIRRHSRFIPDGRLAPVGLVRYTCTSSFRTNPIARMERKAARSRRLDKRRSEWPGRSAIHVCNTTRCDSVCFHSLVPVSDTSDPLKRSPDPLRPRPRSRPAQICKERTMLHAARPHGRIGCDRRESRTGKQRERFETETPSGSTNVGRASRHAAPVRPARAGRRCIGARLPNGLQSPHSAAWMGARPRAGIPRAVRTT</sequence>
<evidence type="ECO:0000313" key="3">
    <source>
        <dbReference type="Proteomes" id="UP000494260"/>
    </source>
</evidence>
<protein>
    <submittedName>
        <fullName evidence="2">Uncharacterized protein</fullName>
    </submittedName>
</protein>
<feature type="region of interest" description="Disordered" evidence="1">
    <location>
        <begin position="162"/>
        <end position="208"/>
    </location>
</feature>
<proteinExistence type="predicted"/>
<feature type="region of interest" description="Disordered" evidence="1">
    <location>
        <begin position="129"/>
        <end position="150"/>
    </location>
</feature>
<evidence type="ECO:0000313" key="2">
    <source>
        <dbReference type="EMBL" id="VWC55469.1"/>
    </source>
</evidence>
<reference evidence="2 3" key="1">
    <citation type="submission" date="2019-09" db="EMBL/GenBank/DDBJ databases">
        <authorList>
            <person name="Depoorter E."/>
        </authorList>
    </citation>
    <scope>NUCLEOTIDE SEQUENCE [LARGE SCALE GENOMIC DNA]</scope>
    <source>
        <strain evidence="2">R-18109</strain>
    </source>
</reference>
<feature type="compositionally biased region" description="Basic and acidic residues" evidence="1">
    <location>
        <begin position="132"/>
        <end position="142"/>
    </location>
</feature>
<feature type="compositionally biased region" description="Polar residues" evidence="1">
    <location>
        <begin position="187"/>
        <end position="196"/>
    </location>
</feature>
<accession>A0A6P2TGH0</accession>
<name>A0A6P2TGH0_BURL3</name>